<dbReference type="InterPro" id="IPR036259">
    <property type="entry name" value="MFS_trans_sf"/>
</dbReference>
<evidence type="ECO:0000256" key="5">
    <source>
        <dbReference type="ARBA" id="ARBA00023136"/>
    </source>
</evidence>
<feature type="transmembrane region" description="Helical" evidence="6">
    <location>
        <begin position="49"/>
        <end position="66"/>
    </location>
</feature>
<evidence type="ECO:0000256" key="2">
    <source>
        <dbReference type="ARBA" id="ARBA00022448"/>
    </source>
</evidence>
<accession>A0ABQ8K999</accession>
<feature type="domain" description="Major facilitator superfamily (MFS) profile" evidence="7">
    <location>
        <begin position="53"/>
        <end position="468"/>
    </location>
</feature>
<feature type="transmembrane region" description="Helical" evidence="6">
    <location>
        <begin position="215"/>
        <end position="235"/>
    </location>
</feature>
<dbReference type="RefSeq" id="XP_047776092.1">
    <property type="nucleotide sequence ID" value="XM_047924572.1"/>
</dbReference>
<feature type="transmembrane region" description="Helical" evidence="6">
    <location>
        <begin position="439"/>
        <end position="461"/>
    </location>
</feature>
<dbReference type="PANTHER" id="PTHR43791">
    <property type="entry name" value="PERMEASE-RELATED"/>
    <property type="match status" value="1"/>
</dbReference>
<evidence type="ECO:0000313" key="8">
    <source>
        <dbReference type="EMBL" id="KAH9833326.1"/>
    </source>
</evidence>
<feature type="transmembrane region" description="Helical" evidence="6">
    <location>
        <begin position="92"/>
        <end position="111"/>
    </location>
</feature>
<dbReference type="GeneID" id="72005304"/>
<evidence type="ECO:0000256" key="4">
    <source>
        <dbReference type="ARBA" id="ARBA00022989"/>
    </source>
</evidence>
<protein>
    <submittedName>
        <fullName evidence="8">MFS general substrate transporter</fullName>
    </submittedName>
</protein>
<dbReference type="Proteomes" id="UP000814176">
    <property type="component" value="Unassembled WGS sequence"/>
</dbReference>
<dbReference type="Gene3D" id="1.20.1250.20">
    <property type="entry name" value="MFS general substrate transporter like domains"/>
    <property type="match status" value="2"/>
</dbReference>
<feature type="transmembrane region" description="Helical" evidence="6">
    <location>
        <begin position="347"/>
        <end position="369"/>
    </location>
</feature>
<organism evidence="8 9">
    <name type="scientific">Rhodofomes roseus</name>
    <dbReference type="NCBI Taxonomy" id="34475"/>
    <lineage>
        <taxon>Eukaryota</taxon>
        <taxon>Fungi</taxon>
        <taxon>Dikarya</taxon>
        <taxon>Basidiomycota</taxon>
        <taxon>Agaricomycotina</taxon>
        <taxon>Agaricomycetes</taxon>
        <taxon>Polyporales</taxon>
        <taxon>Rhodofomes</taxon>
    </lineage>
</organism>
<keyword evidence="5 6" id="KW-0472">Membrane</keyword>
<sequence>MSPTEEKIMAHAGALEEVGKSEVAEIEEAQGDAAAAEKLLEEKRLVRKLDVRIMPIACILYLFAYLDRSNLGNARLQGLPQDALGGDPTGNLYGWVNSVFFISYILCQIPATVISKLFPPRTWIGCFAIGWGVCSTLCAAAFDFAGLVCARLGLGVFEAGFGPGIPLYMSLFYTKEEMGLRMAYWFGFAAVAGAFGGLIAFGVQHAHAAIANWRLLFLIEGSPTILLGIATLFLLPNRPEETSYLTEDERALAIQRMNRGTSGDTGRVLKKKHILAAFLDWRIYAVGVIYFGANCALASISAFLPTIIATFGYTDAVAQLLTVPPYAVAAVFLCLNSYVSDRLQSRGVFVAYVSAVGGLGYILLLTVMGNTHVRYFAVFCITSGTYTVIGIVIAWFSHNLGSETKRATGIPMYMAIGQCGSILGSKIYPTTDGPHYIKGLAVCCALLILSSLVALVLSISYRLENSRRDKLYGRPDPDATVDTSELADAAPNFRYVV</sequence>
<dbReference type="Pfam" id="PF07690">
    <property type="entry name" value="MFS_1"/>
    <property type="match status" value="1"/>
</dbReference>
<feature type="transmembrane region" description="Helical" evidence="6">
    <location>
        <begin position="375"/>
        <end position="396"/>
    </location>
</feature>
<evidence type="ECO:0000256" key="1">
    <source>
        <dbReference type="ARBA" id="ARBA00004141"/>
    </source>
</evidence>
<dbReference type="InterPro" id="IPR011701">
    <property type="entry name" value="MFS"/>
</dbReference>
<proteinExistence type="predicted"/>
<reference evidence="8 9" key="1">
    <citation type="journal article" date="2021" name="Environ. Microbiol.">
        <title>Gene family expansions and transcriptome signatures uncover fungal adaptations to wood decay.</title>
        <authorList>
            <person name="Hage H."/>
            <person name="Miyauchi S."/>
            <person name="Viragh M."/>
            <person name="Drula E."/>
            <person name="Min B."/>
            <person name="Chaduli D."/>
            <person name="Navarro D."/>
            <person name="Favel A."/>
            <person name="Norest M."/>
            <person name="Lesage-Meessen L."/>
            <person name="Balint B."/>
            <person name="Merenyi Z."/>
            <person name="de Eugenio L."/>
            <person name="Morin E."/>
            <person name="Martinez A.T."/>
            <person name="Baldrian P."/>
            <person name="Stursova M."/>
            <person name="Martinez M.J."/>
            <person name="Novotny C."/>
            <person name="Magnuson J.K."/>
            <person name="Spatafora J.W."/>
            <person name="Maurice S."/>
            <person name="Pangilinan J."/>
            <person name="Andreopoulos W."/>
            <person name="LaButti K."/>
            <person name="Hundley H."/>
            <person name="Na H."/>
            <person name="Kuo A."/>
            <person name="Barry K."/>
            <person name="Lipzen A."/>
            <person name="Henrissat B."/>
            <person name="Riley R."/>
            <person name="Ahrendt S."/>
            <person name="Nagy L.G."/>
            <person name="Grigoriev I.V."/>
            <person name="Martin F."/>
            <person name="Rosso M.N."/>
        </authorList>
    </citation>
    <scope>NUCLEOTIDE SEQUENCE [LARGE SCALE GENOMIC DNA]</scope>
    <source>
        <strain evidence="8 9">CIRM-BRFM 1785</strain>
    </source>
</reference>
<keyword evidence="4 6" id="KW-1133">Transmembrane helix</keyword>
<dbReference type="SUPFAM" id="SSF103473">
    <property type="entry name" value="MFS general substrate transporter"/>
    <property type="match status" value="1"/>
</dbReference>
<feature type="transmembrane region" description="Helical" evidence="6">
    <location>
        <begin position="123"/>
        <end position="146"/>
    </location>
</feature>
<dbReference type="InterPro" id="IPR020846">
    <property type="entry name" value="MFS_dom"/>
</dbReference>
<evidence type="ECO:0000256" key="6">
    <source>
        <dbReference type="SAM" id="Phobius"/>
    </source>
</evidence>
<keyword evidence="9" id="KW-1185">Reference proteome</keyword>
<evidence type="ECO:0000259" key="7">
    <source>
        <dbReference type="PROSITE" id="PS50850"/>
    </source>
</evidence>
<comment type="caution">
    <text evidence="8">The sequence shown here is derived from an EMBL/GenBank/DDBJ whole genome shotgun (WGS) entry which is preliminary data.</text>
</comment>
<feature type="transmembrane region" description="Helical" evidence="6">
    <location>
        <begin position="408"/>
        <end position="427"/>
    </location>
</feature>
<keyword evidence="2" id="KW-0813">Transport</keyword>
<dbReference type="EMBL" id="JADCUA010000019">
    <property type="protein sequence ID" value="KAH9833326.1"/>
    <property type="molecule type" value="Genomic_DNA"/>
</dbReference>
<feature type="transmembrane region" description="Helical" evidence="6">
    <location>
        <begin position="281"/>
        <end position="304"/>
    </location>
</feature>
<dbReference type="PANTHER" id="PTHR43791:SF36">
    <property type="entry name" value="TRANSPORTER, PUTATIVE (AFU_ORTHOLOGUE AFUA_6G08340)-RELATED"/>
    <property type="match status" value="1"/>
</dbReference>
<evidence type="ECO:0000313" key="9">
    <source>
        <dbReference type="Proteomes" id="UP000814176"/>
    </source>
</evidence>
<name>A0ABQ8K999_9APHY</name>
<comment type="subcellular location">
    <subcellularLocation>
        <location evidence="1">Membrane</location>
        <topology evidence="1">Multi-pass membrane protein</topology>
    </subcellularLocation>
</comment>
<feature type="transmembrane region" description="Helical" evidence="6">
    <location>
        <begin position="183"/>
        <end position="203"/>
    </location>
</feature>
<dbReference type="PROSITE" id="PS50850">
    <property type="entry name" value="MFS"/>
    <property type="match status" value="1"/>
</dbReference>
<feature type="transmembrane region" description="Helical" evidence="6">
    <location>
        <begin position="152"/>
        <end position="171"/>
    </location>
</feature>
<feature type="transmembrane region" description="Helical" evidence="6">
    <location>
        <begin position="316"/>
        <end position="335"/>
    </location>
</feature>
<evidence type="ECO:0000256" key="3">
    <source>
        <dbReference type="ARBA" id="ARBA00022692"/>
    </source>
</evidence>
<keyword evidence="3 6" id="KW-0812">Transmembrane</keyword>
<gene>
    <name evidence="8" type="ORF">C8Q71DRAFT_775062</name>
</gene>